<dbReference type="EMBL" id="JARPYR010000055">
    <property type="protein sequence ID" value="MDT2598080.1"/>
    <property type="molecule type" value="Genomic_DNA"/>
</dbReference>
<dbReference type="SUPFAM" id="SSF103473">
    <property type="entry name" value="MFS general substrate transporter"/>
    <property type="match status" value="1"/>
</dbReference>
<dbReference type="PANTHER" id="PTHR42718">
    <property type="entry name" value="MAJOR FACILITATOR SUPERFAMILY MULTIDRUG TRANSPORTER MFSC"/>
    <property type="match status" value="1"/>
</dbReference>
<evidence type="ECO:0000256" key="8">
    <source>
        <dbReference type="SAM" id="Phobius"/>
    </source>
</evidence>
<comment type="caution">
    <text evidence="11">The sequence shown here is derived from an EMBL/GenBank/DDBJ whole genome shotgun (WGS) entry which is preliminary data.</text>
</comment>
<accession>A0AAW8TN24</accession>
<dbReference type="PROSITE" id="PS50850">
    <property type="entry name" value="MFS"/>
    <property type="match status" value="1"/>
</dbReference>
<evidence type="ECO:0000256" key="2">
    <source>
        <dbReference type="ARBA" id="ARBA00008537"/>
    </source>
</evidence>
<dbReference type="GO" id="GO:0005886">
    <property type="term" value="C:plasma membrane"/>
    <property type="evidence" value="ECO:0007669"/>
    <property type="project" value="UniProtKB-SubCell"/>
</dbReference>
<feature type="transmembrane region" description="Helical" evidence="8">
    <location>
        <begin position="165"/>
        <end position="184"/>
    </location>
</feature>
<dbReference type="Gene3D" id="1.20.1720.10">
    <property type="entry name" value="Multidrug resistance protein D"/>
    <property type="match status" value="1"/>
</dbReference>
<feature type="transmembrane region" description="Helical" evidence="8">
    <location>
        <begin position="105"/>
        <end position="125"/>
    </location>
</feature>
<dbReference type="InterPro" id="IPR011701">
    <property type="entry name" value="MFS"/>
</dbReference>
<feature type="transmembrane region" description="Helical" evidence="8">
    <location>
        <begin position="293"/>
        <end position="316"/>
    </location>
</feature>
<feature type="transmembrane region" description="Helical" evidence="8">
    <location>
        <begin position="221"/>
        <end position="242"/>
    </location>
</feature>
<feature type="transmembrane region" description="Helical" evidence="8">
    <location>
        <begin position="76"/>
        <end position="99"/>
    </location>
</feature>
<feature type="transmembrane region" description="Helical" evidence="8">
    <location>
        <begin position="328"/>
        <end position="346"/>
    </location>
</feature>
<feature type="transmembrane region" description="Helical" evidence="8">
    <location>
        <begin position="12"/>
        <end position="36"/>
    </location>
</feature>
<dbReference type="Pfam" id="PF07690">
    <property type="entry name" value="MFS_1"/>
    <property type="match status" value="1"/>
</dbReference>
<gene>
    <name evidence="11" type="ORF">P7D36_13315</name>
    <name evidence="10" type="ORF">P7D39_13855</name>
</gene>
<evidence type="ECO:0000259" key="9">
    <source>
        <dbReference type="PROSITE" id="PS50850"/>
    </source>
</evidence>
<evidence type="ECO:0000256" key="5">
    <source>
        <dbReference type="ARBA" id="ARBA00022692"/>
    </source>
</evidence>
<protein>
    <submittedName>
        <fullName evidence="11">MDR family MFS transporter</fullName>
    </submittedName>
</protein>
<dbReference type="InterPro" id="IPR036259">
    <property type="entry name" value="MFS_trans_sf"/>
</dbReference>
<keyword evidence="6 8" id="KW-1133">Transmembrane helix</keyword>
<feature type="transmembrane region" description="Helical" evidence="8">
    <location>
        <begin position="137"/>
        <end position="159"/>
    </location>
</feature>
<dbReference type="GO" id="GO:0022857">
    <property type="term" value="F:transmembrane transporter activity"/>
    <property type="evidence" value="ECO:0007669"/>
    <property type="project" value="InterPro"/>
</dbReference>
<dbReference type="PANTHER" id="PTHR42718:SF9">
    <property type="entry name" value="MAJOR FACILITATOR SUPERFAMILY MULTIDRUG TRANSPORTER MFSC"/>
    <property type="match status" value="1"/>
</dbReference>
<sequence length="465" mass="50138">MVKDKQRTLIFINILISCIASSMLATALTTALPTMINEFNISVTTGQWLTSGYSLAMAIMMPLTAFLIIRFPTKKLYLAAISFFVVGLLLAVIAPNFTVLMIGRILQACGNGILSSMAQVILLTIYPLEKRGSIMGWYGLSIGAAPVIAPTITGILIDITGWRMMFYLVIAIMIVSFIWAMAVFDDVLPNRKQTFDLLSFVLSGFAYGGLTLGIGNISSSLFSLQSGLPLLIGLLSMGLFAYRQFHLDDPFLDLSVLKNKIFVVSLIGSMLLYFIMMGSSIILPLLIQSIEGYSATVSGLVTLPGSLAMTLISPFTGKFYDKFGMKKLFFVGAIALLLSNLGMVFITLKTTIFIIALLNAFRSIAIGCLMMPLVTWGMSHIDNSLTAHGTALLTSLRTIAGAIGSAVFVSLMTTITKQSLPIYGGNAAIHGLNITFLAMTLSAVLLVLFAFFSGKSTLDTATELK</sequence>
<name>A0AAW8TN24_9ENTE</name>
<keyword evidence="4" id="KW-1003">Cell membrane</keyword>
<dbReference type="CDD" id="cd17503">
    <property type="entry name" value="MFS_LmrB_MDR_like"/>
    <property type="match status" value="1"/>
</dbReference>
<evidence type="ECO:0000256" key="7">
    <source>
        <dbReference type="ARBA" id="ARBA00023136"/>
    </source>
</evidence>
<evidence type="ECO:0000313" key="11">
    <source>
        <dbReference type="EMBL" id="MDT2638457.1"/>
    </source>
</evidence>
<evidence type="ECO:0000256" key="1">
    <source>
        <dbReference type="ARBA" id="ARBA00004651"/>
    </source>
</evidence>
<dbReference type="RefSeq" id="WP_137604522.1">
    <property type="nucleotide sequence ID" value="NZ_JARPYR010000055.1"/>
</dbReference>
<dbReference type="InterPro" id="IPR020846">
    <property type="entry name" value="MFS_dom"/>
</dbReference>
<keyword evidence="3" id="KW-0813">Transport</keyword>
<evidence type="ECO:0000313" key="10">
    <source>
        <dbReference type="EMBL" id="MDT2598080.1"/>
    </source>
</evidence>
<dbReference type="Gene3D" id="1.20.1250.20">
    <property type="entry name" value="MFS general substrate transporter like domains"/>
    <property type="match status" value="1"/>
</dbReference>
<proteinExistence type="inferred from homology"/>
<feature type="transmembrane region" description="Helical" evidence="8">
    <location>
        <begin position="48"/>
        <end position="69"/>
    </location>
</feature>
<dbReference type="PROSITE" id="PS51257">
    <property type="entry name" value="PROKAR_LIPOPROTEIN"/>
    <property type="match status" value="1"/>
</dbReference>
<dbReference type="AlphaFoldDB" id="A0AAW8TN24"/>
<evidence type="ECO:0000313" key="12">
    <source>
        <dbReference type="Proteomes" id="UP001245561"/>
    </source>
</evidence>
<dbReference type="EMBL" id="JARPYT010000039">
    <property type="protein sequence ID" value="MDT2638457.1"/>
    <property type="molecule type" value="Genomic_DNA"/>
</dbReference>
<feature type="domain" description="Major facilitator superfamily (MFS) profile" evidence="9">
    <location>
        <begin position="10"/>
        <end position="458"/>
    </location>
</feature>
<keyword evidence="13" id="KW-1185">Reference proteome</keyword>
<feature type="transmembrane region" description="Helical" evidence="8">
    <location>
        <begin position="395"/>
        <end position="415"/>
    </location>
</feature>
<evidence type="ECO:0000256" key="6">
    <source>
        <dbReference type="ARBA" id="ARBA00022989"/>
    </source>
</evidence>
<dbReference type="InterPro" id="IPR004638">
    <property type="entry name" value="EmrB-like"/>
</dbReference>
<keyword evidence="5 8" id="KW-0812">Transmembrane</keyword>
<evidence type="ECO:0000256" key="3">
    <source>
        <dbReference type="ARBA" id="ARBA00022448"/>
    </source>
</evidence>
<keyword evidence="7 8" id="KW-0472">Membrane</keyword>
<comment type="subcellular location">
    <subcellularLocation>
        <location evidence="1">Cell membrane</location>
        <topology evidence="1">Multi-pass membrane protein</topology>
    </subcellularLocation>
</comment>
<feature type="transmembrane region" description="Helical" evidence="8">
    <location>
        <begin position="196"/>
        <end position="215"/>
    </location>
</feature>
<evidence type="ECO:0000313" key="13">
    <source>
        <dbReference type="Proteomes" id="UP001256547"/>
    </source>
</evidence>
<feature type="transmembrane region" description="Helical" evidence="8">
    <location>
        <begin position="262"/>
        <end position="287"/>
    </location>
</feature>
<dbReference type="NCBIfam" id="TIGR00711">
    <property type="entry name" value="efflux_EmrB"/>
    <property type="match status" value="1"/>
</dbReference>
<dbReference type="Proteomes" id="UP001256547">
    <property type="component" value="Unassembled WGS sequence"/>
</dbReference>
<comment type="similarity">
    <text evidence="2">Belongs to the major facilitator superfamily. EmrB family.</text>
</comment>
<dbReference type="Proteomes" id="UP001245561">
    <property type="component" value="Unassembled WGS sequence"/>
</dbReference>
<reference evidence="11 13" key="1">
    <citation type="submission" date="2023-03" db="EMBL/GenBank/DDBJ databases">
        <authorList>
            <person name="Shen W."/>
            <person name="Cai J."/>
        </authorList>
    </citation>
    <scope>NUCLEOTIDE SEQUENCE</scope>
    <source>
        <strain evidence="11">P55-2</strain>
        <strain evidence="10 13">P72-2</strain>
    </source>
</reference>
<organism evidence="11 12">
    <name type="scientific">Enterococcus dongliensis</name>
    <dbReference type="NCBI Taxonomy" id="2559925"/>
    <lineage>
        <taxon>Bacteria</taxon>
        <taxon>Bacillati</taxon>
        <taxon>Bacillota</taxon>
        <taxon>Bacilli</taxon>
        <taxon>Lactobacillales</taxon>
        <taxon>Enterococcaceae</taxon>
        <taxon>Enterococcus</taxon>
    </lineage>
</organism>
<evidence type="ECO:0000256" key="4">
    <source>
        <dbReference type="ARBA" id="ARBA00022475"/>
    </source>
</evidence>
<feature type="transmembrane region" description="Helical" evidence="8">
    <location>
        <begin position="352"/>
        <end position="374"/>
    </location>
</feature>
<feature type="transmembrane region" description="Helical" evidence="8">
    <location>
        <begin position="427"/>
        <end position="452"/>
    </location>
</feature>